<dbReference type="PROSITE" id="PS51257">
    <property type="entry name" value="PROKAR_LIPOPROTEIN"/>
    <property type="match status" value="1"/>
</dbReference>
<dbReference type="GO" id="GO:0022857">
    <property type="term" value="F:transmembrane transporter activity"/>
    <property type="evidence" value="ECO:0007669"/>
    <property type="project" value="TreeGrafter"/>
</dbReference>
<dbReference type="Pfam" id="PF02687">
    <property type="entry name" value="FtsX"/>
    <property type="match status" value="2"/>
</dbReference>
<dbReference type="GO" id="GO:0005886">
    <property type="term" value="C:plasma membrane"/>
    <property type="evidence" value="ECO:0007669"/>
    <property type="project" value="UniProtKB-SubCell"/>
</dbReference>
<evidence type="ECO:0000256" key="3">
    <source>
        <dbReference type="ARBA" id="ARBA00022692"/>
    </source>
</evidence>
<reference evidence="9 10" key="1">
    <citation type="submission" date="2016-01" db="EMBL/GenBank/DDBJ databases">
        <title>Genome sequencing of Roseivirga spongicola UST030701-084.</title>
        <authorList>
            <person name="Selvaratnam C."/>
            <person name="Thevarajoo S."/>
            <person name="Goh K.M."/>
            <person name="Ee R."/>
            <person name="Chan K.-G."/>
            <person name="Chong C.S."/>
        </authorList>
    </citation>
    <scope>NUCLEOTIDE SEQUENCE [LARGE SCALE GENOMIC DNA]</scope>
    <source>
        <strain evidence="9 10">UST030701-084</strain>
    </source>
</reference>
<dbReference type="EMBL" id="LRPC01000028">
    <property type="protein sequence ID" value="KYG74215.1"/>
    <property type="molecule type" value="Genomic_DNA"/>
</dbReference>
<protein>
    <recommendedName>
        <fullName evidence="11">Cell division protein FtsX</fullName>
    </recommendedName>
</protein>
<dbReference type="PANTHER" id="PTHR30572:SF18">
    <property type="entry name" value="ABC-TYPE MACROLIDE FAMILY EXPORT SYSTEM PERMEASE COMPONENT 2"/>
    <property type="match status" value="1"/>
</dbReference>
<keyword evidence="3 6" id="KW-0812">Transmembrane</keyword>
<evidence type="ECO:0000313" key="10">
    <source>
        <dbReference type="Proteomes" id="UP000075606"/>
    </source>
</evidence>
<dbReference type="STRING" id="333140.AWW68_16335"/>
<dbReference type="RefSeq" id="WP_185101291.1">
    <property type="nucleotide sequence ID" value="NZ_CP139724.1"/>
</dbReference>
<dbReference type="Pfam" id="PF12704">
    <property type="entry name" value="MacB_PCD"/>
    <property type="match status" value="2"/>
</dbReference>
<dbReference type="AlphaFoldDB" id="A0A150X650"/>
<accession>A0A150X650</accession>
<feature type="transmembrane region" description="Helical" evidence="6">
    <location>
        <begin position="682"/>
        <end position="706"/>
    </location>
</feature>
<evidence type="ECO:0000259" key="7">
    <source>
        <dbReference type="Pfam" id="PF02687"/>
    </source>
</evidence>
<dbReference type="InterPro" id="IPR003838">
    <property type="entry name" value="ABC3_permease_C"/>
</dbReference>
<keyword evidence="10" id="KW-1185">Reference proteome</keyword>
<dbReference type="PANTHER" id="PTHR30572">
    <property type="entry name" value="MEMBRANE COMPONENT OF TRANSPORTER-RELATED"/>
    <property type="match status" value="1"/>
</dbReference>
<feature type="transmembrane region" description="Helical" evidence="6">
    <location>
        <begin position="765"/>
        <end position="785"/>
    </location>
</feature>
<evidence type="ECO:0000256" key="4">
    <source>
        <dbReference type="ARBA" id="ARBA00022989"/>
    </source>
</evidence>
<comment type="caution">
    <text evidence="9">The sequence shown here is derived from an EMBL/GenBank/DDBJ whole genome shotgun (WGS) entry which is preliminary data.</text>
</comment>
<name>A0A150X650_9BACT</name>
<feature type="domain" description="ABC3 transporter permease C-terminal" evidence="7">
    <location>
        <begin position="298"/>
        <end position="411"/>
    </location>
</feature>
<evidence type="ECO:0000256" key="2">
    <source>
        <dbReference type="ARBA" id="ARBA00022475"/>
    </source>
</evidence>
<evidence type="ECO:0000259" key="8">
    <source>
        <dbReference type="Pfam" id="PF12704"/>
    </source>
</evidence>
<evidence type="ECO:0000256" key="6">
    <source>
        <dbReference type="SAM" id="Phobius"/>
    </source>
</evidence>
<proteinExistence type="predicted"/>
<feature type="transmembrane region" description="Helical" evidence="6">
    <location>
        <begin position="737"/>
        <end position="753"/>
    </location>
</feature>
<dbReference type="InterPro" id="IPR025857">
    <property type="entry name" value="MacB_PCD"/>
</dbReference>
<feature type="domain" description="MacB-like periplasmic core" evidence="8">
    <location>
        <begin position="444"/>
        <end position="608"/>
    </location>
</feature>
<evidence type="ECO:0000256" key="1">
    <source>
        <dbReference type="ARBA" id="ARBA00004651"/>
    </source>
</evidence>
<feature type="domain" description="ABC3 transporter permease C-terminal" evidence="7">
    <location>
        <begin position="685"/>
        <end position="796"/>
    </location>
</feature>
<sequence>MYRNYLKVAFRSLLRNKFYSLLNISGLAIGIACCILIMLFVTDELSYDKHFEKADRIHRLTMSGALNGSSFDLAVVGPSVGKAMLDDYPEVVEYGRFRGNGSPFIRYGENVFKEENFVWADHSILSIFDMDLVLGDPETALVNPKSLVMSETAAKKYFGSEDPIGKTIEFGSNKDYSVTGVFKDVPKNSHFEFDVLGSMETLDEAKRPMWLSMNFQTYVVLTEDADIASMQARFPEMLKRYVGPELKQFMNMDWDEMGDAGSDMAFDMQPLTDIHLHSDLQGELAANGDIKYVYIFSAIALFILLIACINFMNLATARSAHRAKEVGVRKVLGSLKLQLVNQFLAESLLISFLSFLLAIGLAYVALPFFNDLSNKELSIPFANPVFLGSVFLGVLMVGLLAGSYPAFFLSAFQPVKVLKGSLSGGMKSGALRNVLVVVQFCTSIFLVIGTLVILNQLNFIQNKSLGFDRDQVLIINDAYLARSNVQALKTEIQTFPEVKSVSVSGYLPTPSNNNMNVFIKGLVASQDNQVLMSNWYVDHDYIETMGMEMVAGRSFSKDFATDSLGIIINEAAVKEFGFEDPIGQAIGNFVDMQGTIQGLKVVGVVKDFHYRTLKDRIAPMCMMLGDNAGLMSIKVNTNDYSGLIAKVEDSWTRLAPNQPFETSFLDDRFNRIYDTEQRLGRIFGVFAGLAILIACLGLFGLASYTAENRIKEVGIRKVLGANVGQLVFLLSKDMGKLVLIAFVIGAPLAWYFMNSWLSGFEYRTVIGWYVFAVTAVGALFIALLTMSYQSLKAAMGNPVKALRSE</sequence>
<feature type="transmembrane region" description="Helical" evidence="6">
    <location>
        <begin position="433"/>
        <end position="454"/>
    </location>
</feature>
<feature type="transmembrane region" description="Helical" evidence="6">
    <location>
        <begin position="21"/>
        <end position="41"/>
    </location>
</feature>
<evidence type="ECO:0008006" key="11">
    <source>
        <dbReference type="Google" id="ProtNLM"/>
    </source>
</evidence>
<dbReference type="Proteomes" id="UP000075606">
    <property type="component" value="Unassembled WGS sequence"/>
</dbReference>
<feature type="domain" description="MacB-like periplasmic core" evidence="8">
    <location>
        <begin position="20"/>
        <end position="234"/>
    </location>
</feature>
<feature type="transmembrane region" description="Helical" evidence="6">
    <location>
        <begin position="343"/>
        <end position="366"/>
    </location>
</feature>
<feature type="transmembrane region" description="Helical" evidence="6">
    <location>
        <begin position="386"/>
        <end position="412"/>
    </location>
</feature>
<gene>
    <name evidence="9" type="ORF">AWW68_16335</name>
</gene>
<dbReference type="InterPro" id="IPR050250">
    <property type="entry name" value="Macrolide_Exporter_MacB"/>
</dbReference>
<keyword evidence="5 6" id="KW-0472">Membrane</keyword>
<comment type="subcellular location">
    <subcellularLocation>
        <location evidence="1">Cell membrane</location>
        <topology evidence="1">Multi-pass membrane protein</topology>
    </subcellularLocation>
</comment>
<feature type="transmembrane region" description="Helical" evidence="6">
    <location>
        <begin position="292"/>
        <end position="314"/>
    </location>
</feature>
<evidence type="ECO:0000313" key="9">
    <source>
        <dbReference type="EMBL" id="KYG74215.1"/>
    </source>
</evidence>
<keyword evidence="4 6" id="KW-1133">Transmembrane helix</keyword>
<evidence type="ECO:0000256" key="5">
    <source>
        <dbReference type="ARBA" id="ARBA00023136"/>
    </source>
</evidence>
<organism evidence="9 10">
    <name type="scientific">Roseivirga spongicola</name>
    <dbReference type="NCBI Taxonomy" id="333140"/>
    <lineage>
        <taxon>Bacteria</taxon>
        <taxon>Pseudomonadati</taxon>
        <taxon>Bacteroidota</taxon>
        <taxon>Cytophagia</taxon>
        <taxon>Cytophagales</taxon>
        <taxon>Roseivirgaceae</taxon>
        <taxon>Roseivirga</taxon>
    </lineage>
</organism>
<keyword evidence="2" id="KW-1003">Cell membrane</keyword>